<dbReference type="PANTHER" id="PTHR24363:SF0">
    <property type="entry name" value="SERINE_THREONINE KINASE LIKE DOMAIN CONTAINING 1"/>
    <property type="match status" value="1"/>
</dbReference>
<keyword evidence="6 9" id="KW-0067">ATP-binding</keyword>
<dbReference type="Proteomes" id="UP001056708">
    <property type="component" value="Chromosome"/>
</dbReference>
<evidence type="ECO:0000256" key="10">
    <source>
        <dbReference type="SAM" id="MobiDB-lite"/>
    </source>
</evidence>
<dbReference type="InterPro" id="IPR008629">
    <property type="entry name" value="GUN4-like"/>
</dbReference>
<dbReference type="PROSITE" id="PS00107">
    <property type="entry name" value="PROTEIN_KINASE_ATP"/>
    <property type="match status" value="1"/>
</dbReference>
<evidence type="ECO:0000259" key="11">
    <source>
        <dbReference type="PROSITE" id="PS50011"/>
    </source>
</evidence>
<reference evidence="12" key="1">
    <citation type="submission" date="2022-06" db="EMBL/GenBank/DDBJ databases">
        <title>Genome sequence of Phormidium yuhuli AB48 isolated from an industrial photobioreactor environment.</title>
        <authorList>
            <person name="Qiu Y."/>
            <person name="Noonan A.J.C."/>
            <person name="Dofher K."/>
            <person name="Koch M."/>
            <person name="Kieft B."/>
            <person name="Lin X."/>
            <person name="Ziels R.M."/>
            <person name="Hallam S.J."/>
        </authorList>
    </citation>
    <scope>NUCLEOTIDE SEQUENCE</scope>
    <source>
        <strain evidence="12">AB48</strain>
    </source>
</reference>
<organism evidence="12 13">
    <name type="scientific">Phormidium yuhuli AB48</name>
    <dbReference type="NCBI Taxonomy" id="2940671"/>
    <lineage>
        <taxon>Bacteria</taxon>
        <taxon>Bacillati</taxon>
        <taxon>Cyanobacteriota</taxon>
        <taxon>Cyanophyceae</taxon>
        <taxon>Oscillatoriophycideae</taxon>
        <taxon>Oscillatoriales</taxon>
        <taxon>Oscillatoriaceae</taxon>
        <taxon>Phormidium</taxon>
        <taxon>Phormidium yuhuli</taxon>
    </lineage>
</organism>
<evidence type="ECO:0000256" key="9">
    <source>
        <dbReference type="PROSITE-ProRule" id="PRU10141"/>
    </source>
</evidence>
<dbReference type="CDD" id="cd16383">
    <property type="entry name" value="GUN4"/>
    <property type="match status" value="1"/>
</dbReference>
<dbReference type="PANTHER" id="PTHR24363">
    <property type="entry name" value="SERINE/THREONINE PROTEIN KINASE"/>
    <property type="match status" value="1"/>
</dbReference>
<keyword evidence="5 12" id="KW-0418">Kinase</keyword>
<proteinExistence type="predicted"/>
<protein>
    <recommendedName>
        <fullName evidence="1">non-specific serine/threonine protein kinase</fullName>
        <ecNumber evidence="1">2.7.11.1</ecNumber>
    </recommendedName>
</protein>
<dbReference type="InterPro" id="IPR017441">
    <property type="entry name" value="Protein_kinase_ATP_BS"/>
</dbReference>
<dbReference type="InterPro" id="IPR000719">
    <property type="entry name" value="Prot_kinase_dom"/>
</dbReference>
<keyword evidence="2" id="KW-0723">Serine/threonine-protein kinase</keyword>
<dbReference type="CDD" id="cd14014">
    <property type="entry name" value="STKc_PknB_like"/>
    <property type="match status" value="1"/>
</dbReference>
<sequence length="495" mass="56390">MSYCVNRRCAKPENPDSAQHCQSCGHALILRDRYQVIQPLGRGGFAKTYLAIDHDLPSRPRCVVKQLHPQNRKGQLGAKMLELFHREAENLHRLGQHAQIPTLFAHFEQEGYFYLVQEWIEGKTLSEELQDTGTFDESQIRDLLGQLLPVLDYIHGQQSIHRDIKPDNIMRRRRDGKLFLIDFGVVKVIQEQPAESSYTAVGSAEYMAPEQTRGQAFPASDLYSLGVTCVRLMTGISPLELYDIVGGRWDWQRSLPLTHHISPQLTDVLNKLLETPLSQRFHAAKDVLTALKAPPPAPKAAPRLTRSKAVPPPRLPKPEIVIERANPPRSRLSFIEQLFHKAPDVPLPSEVGLDYSELWTLLRRRQWETADRLTHKFLCQAARGTSAGHLATREIEALPCLDLQTLDYLWRFHSGDRFGFTVQQQLYQQVAGDYPLFCATVGWKLSAGRSPSLDFTYSLKAPVGHLPSRRWAKGFELWRSLKALDEKLSQCFPYH</sequence>
<dbReference type="Pfam" id="PF05419">
    <property type="entry name" value="GUN4"/>
    <property type="match status" value="1"/>
</dbReference>
<evidence type="ECO:0000256" key="1">
    <source>
        <dbReference type="ARBA" id="ARBA00012513"/>
    </source>
</evidence>
<dbReference type="InterPro" id="IPR011009">
    <property type="entry name" value="Kinase-like_dom_sf"/>
</dbReference>
<feature type="domain" description="Protein kinase" evidence="11">
    <location>
        <begin position="34"/>
        <end position="304"/>
    </location>
</feature>
<dbReference type="Pfam" id="PF00069">
    <property type="entry name" value="Pkinase"/>
    <property type="match status" value="1"/>
</dbReference>
<comment type="catalytic activity">
    <reaction evidence="8">
        <text>L-seryl-[protein] + ATP = O-phospho-L-seryl-[protein] + ADP + H(+)</text>
        <dbReference type="Rhea" id="RHEA:17989"/>
        <dbReference type="Rhea" id="RHEA-COMP:9863"/>
        <dbReference type="Rhea" id="RHEA-COMP:11604"/>
        <dbReference type="ChEBI" id="CHEBI:15378"/>
        <dbReference type="ChEBI" id="CHEBI:29999"/>
        <dbReference type="ChEBI" id="CHEBI:30616"/>
        <dbReference type="ChEBI" id="CHEBI:83421"/>
        <dbReference type="ChEBI" id="CHEBI:456216"/>
        <dbReference type="EC" id="2.7.11.1"/>
    </reaction>
</comment>
<dbReference type="InterPro" id="IPR037215">
    <property type="entry name" value="GUN4-like_sf"/>
</dbReference>
<dbReference type="EC" id="2.7.11.1" evidence="1"/>
<dbReference type="NCBIfam" id="NF045510">
    <property type="entry name" value="4Cys_prefix_kin"/>
    <property type="match status" value="1"/>
</dbReference>
<evidence type="ECO:0000256" key="3">
    <source>
        <dbReference type="ARBA" id="ARBA00022679"/>
    </source>
</evidence>
<dbReference type="SMART" id="SM00220">
    <property type="entry name" value="S_TKc"/>
    <property type="match status" value="1"/>
</dbReference>
<dbReference type="SUPFAM" id="SSF140869">
    <property type="entry name" value="GUN4-like"/>
    <property type="match status" value="1"/>
</dbReference>
<keyword evidence="4 9" id="KW-0547">Nucleotide-binding</keyword>
<dbReference type="Gene3D" id="1.10.10.1770">
    <property type="entry name" value="Gun4-like"/>
    <property type="match status" value="1"/>
</dbReference>
<dbReference type="RefSeq" id="WP_252664470.1">
    <property type="nucleotide sequence ID" value="NZ_CP098611.1"/>
</dbReference>
<evidence type="ECO:0000313" key="12">
    <source>
        <dbReference type="EMBL" id="USR92335.1"/>
    </source>
</evidence>
<evidence type="ECO:0000256" key="8">
    <source>
        <dbReference type="ARBA" id="ARBA00048679"/>
    </source>
</evidence>
<dbReference type="PROSITE" id="PS50011">
    <property type="entry name" value="PROTEIN_KINASE_DOM"/>
    <property type="match status" value="1"/>
</dbReference>
<dbReference type="SUPFAM" id="SSF56112">
    <property type="entry name" value="Protein kinase-like (PK-like)"/>
    <property type="match status" value="1"/>
</dbReference>
<evidence type="ECO:0000256" key="2">
    <source>
        <dbReference type="ARBA" id="ARBA00022527"/>
    </source>
</evidence>
<gene>
    <name evidence="12" type="ORF">NEA10_06330</name>
</gene>
<evidence type="ECO:0000256" key="6">
    <source>
        <dbReference type="ARBA" id="ARBA00022840"/>
    </source>
</evidence>
<evidence type="ECO:0000256" key="4">
    <source>
        <dbReference type="ARBA" id="ARBA00022741"/>
    </source>
</evidence>
<comment type="catalytic activity">
    <reaction evidence="7">
        <text>L-threonyl-[protein] + ATP = O-phospho-L-threonyl-[protein] + ADP + H(+)</text>
        <dbReference type="Rhea" id="RHEA:46608"/>
        <dbReference type="Rhea" id="RHEA-COMP:11060"/>
        <dbReference type="Rhea" id="RHEA-COMP:11605"/>
        <dbReference type="ChEBI" id="CHEBI:15378"/>
        <dbReference type="ChEBI" id="CHEBI:30013"/>
        <dbReference type="ChEBI" id="CHEBI:30616"/>
        <dbReference type="ChEBI" id="CHEBI:61977"/>
        <dbReference type="ChEBI" id="CHEBI:456216"/>
        <dbReference type="EC" id="2.7.11.1"/>
    </reaction>
</comment>
<dbReference type="Gene3D" id="1.25.40.620">
    <property type="match status" value="1"/>
</dbReference>
<feature type="region of interest" description="Disordered" evidence="10">
    <location>
        <begin position="292"/>
        <end position="316"/>
    </location>
</feature>
<dbReference type="EMBL" id="CP098611">
    <property type="protein sequence ID" value="USR92335.1"/>
    <property type="molecule type" value="Genomic_DNA"/>
</dbReference>
<dbReference type="Gene3D" id="1.10.510.10">
    <property type="entry name" value="Transferase(Phosphotransferase) domain 1"/>
    <property type="match status" value="1"/>
</dbReference>
<keyword evidence="13" id="KW-1185">Reference proteome</keyword>
<feature type="binding site" evidence="9">
    <location>
        <position position="65"/>
    </location>
    <ligand>
        <name>ATP</name>
        <dbReference type="ChEBI" id="CHEBI:30616"/>
    </ligand>
</feature>
<evidence type="ECO:0000313" key="13">
    <source>
        <dbReference type="Proteomes" id="UP001056708"/>
    </source>
</evidence>
<accession>A0ABY5ATX9</accession>
<dbReference type="GO" id="GO:0016301">
    <property type="term" value="F:kinase activity"/>
    <property type="evidence" value="ECO:0007669"/>
    <property type="project" value="UniProtKB-KW"/>
</dbReference>
<evidence type="ECO:0000256" key="5">
    <source>
        <dbReference type="ARBA" id="ARBA00022777"/>
    </source>
</evidence>
<name>A0ABY5ATX9_9CYAN</name>
<keyword evidence="3" id="KW-0808">Transferase</keyword>
<evidence type="ECO:0000256" key="7">
    <source>
        <dbReference type="ARBA" id="ARBA00047899"/>
    </source>
</evidence>